<accession>A0A6C0IRU5</accession>
<proteinExistence type="predicted"/>
<evidence type="ECO:0000313" key="1">
    <source>
        <dbReference type="EMBL" id="QHT95954.1"/>
    </source>
</evidence>
<reference evidence="1" key="1">
    <citation type="journal article" date="2020" name="Nature">
        <title>Giant virus diversity and host interactions through global metagenomics.</title>
        <authorList>
            <person name="Schulz F."/>
            <person name="Roux S."/>
            <person name="Paez-Espino D."/>
            <person name="Jungbluth S."/>
            <person name="Walsh D.A."/>
            <person name="Denef V.J."/>
            <person name="McMahon K.D."/>
            <person name="Konstantinidis K.T."/>
            <person name="Eloe-Fadrosh E.A."/>
            <person name="Kyrpides N.C."/>
            <person name="Woyke T."/>
        </authorList>
    </citation>
    <scope>NUCLEOTIDE SEQUENCE</scope>
    <source>
        <strain evidence="1">GVMAG-M-3300024301-20</strain>
    </source>
</reference>
<dbReference type="AlphaFoldDB" id="A0A6C0IRU5"/>
<organism evidence="1">
    <name type="scientific">viral metagenome</name>
    <dbReference type="NCBI Taxonomy" id="1070528"/>
    <lineage>
        <taxon>unclassified sequences</taxon>
        <taxon>metagenomes</taxon>
        <taxon>organismal metagenomes</taxon>
    </lineage>
</organism>
<protein>
    <submittedName>
        <fullName evidence="1">Uncharacterized protein</fullName>
    </submittedName>
</protein>
<name>A0A6C0IRU5_9ZZZZ</name>
<sequence>MSKTFFLQKANEILNIRESDNRKLVFVYTQPKVGSTSIVSSLRLYAIDKIHVIHVHDETMLKMLGNIEFVSIQDIINYNKIYLKKDVYVINVYRSPIERKISAFFEKIGTFHFNNTDANIDTNPNYTLNRIITRFNNVFTHIANGDHYLDLFLENISNNDSFCFDFENKYILQTGTNGVKYLTLRLKDASTSWNHILSTIFETHIKVIPDYESKNKKFANLYNRFKLEYQLPTNYLQYIQKNDKYFSFYYSPNEREEYIQMWTKNHNNNNNSNTIWVGYTEDQYKFYQQISTENAVLDVVRGDHYLDEGCLCNKCGHKRKHAIKMLETNMNARVRIKHEMPENNSKSRIPLNNIVKRMPKKVMKLL</sequence>
<dbReference type="EMBL" id="MN740248">
    <property type="protein sequence ID" value="QHT95954.1"/>
    <property type="molecule type" value="Genomic_DNA"/>
</dbReference>